<protein>
    <submittedName>
        <fullName evidence="1">Uncharacterized protein</fullName>
    </submittedName>
</protein>
<evidence type="ECO:0000313" key="1">
    <source>
        <dbReference type="EMBL" id="RKF77141.1"/>
    </source>
</evidence>
<accession>A0A420IRH5</accession>
<sequence length="205" mass="24142">MIKKQKTKIADRVYQSAKKIRYEEAQLSEPNEDIGTFFEAKVEELTIDELFELDEVSITSEDYVNTFDGGADEYLFDEPMAINSQSFSWNKKEKYYEKKKRGKNIPIEADKIFSAHVLEIDNAKHPRTRHDILYDRDIEPMAQEKCESHRENIEPRRRQVEPLINARVNDGPIDYRQILDLATVKMSIKDMAQISPATHEHWKHR</sequence>
<reference evidence="1 2" key="1">
    <citation type="journal article" date="2018" name="BMC Genomics">
        <title>Comparative genome analyses reveal sequence features reflecting distinct modes of host-adaptation between dicot and monocot powdery mildew.</title>
        <authorList>
            <person name="Wu Y."/>
            <person name="Ma X."/>
            <person name="Pan Z."/>
            <person name="Kale S.D."/>
            <person name="Song Y."/>
            <person name="King H."/>
            <person name="Zhang Q."/>
            <person name="Presley C."/>
            <person name="Deng X."/>
            <person name="Wei C.I."/>
            <person name="Xiao S."/>
        </authorList>
    </citation>
    <scope>NUCLEOTIDE SEQUENCE [LARGE SCALE GENOMIC DNA]</scope>
    <source>
        <strain evidence="1">UMSG1</strain>
    </source>
</reference>
<dbReference type="EMBL" id="MCBS01022203">
    <property type="protein sequence ID" value="RKF77141.1"/>
    <property type="molecule type" value="Genomic_DNA"/>
</dbReference>
<organism evidence="1 2">
    <name type="scientific">Golovinomyces cichoracearum</name>
    <dbReference type="NCBI Taxonomy" id="62708"/>
    <lineage>
        <taxon>Eukaryota</taxon>
        <taxon>Fungi</taxon>
        <taxon>Dikarya</taxon>
        <taxon>Ascomycota</taxon>
        <taxon>Pezizomycotina</taxon>
        <taxon>Leotiomycetes</taxon>
        <taxon>Erysiphales</taxon>
        <taxon>Erysiphaceae</taxon>
        <taxon>Golovinomyces</taxon>
    </lineage>
</organism>
<name>A0A420IRH5_9PEZI</name>
<dbReference type="Proteomes" id="UP000285326">
    <property type="component" value="Unassembled WGS sequence"/>
</dbReference>
<gene>
    <name evidence="1" type="ORF">GcM1_222074</name>
</gene>
<comment type="caution">
    <text evidence="1">The sequence shown here is derived from an EMBL/GenBank/DDBJ whole genome shotgun (WGS) entry which is preliminary data.</text>
</comment>
<dbReference type="AlphaFoldDB" id="A0A420IRH5"/>
<proteinExistence type="predicted"/>
<evidence type="ECO:0000313" key="2">
    <source>
        <dbReference type="Proteomes" id="UP000285326"/>
    </source>
</evidence>